<evidence type="ECO:0000313" key="2">
    <source>
        <dbReference type="Proteomes" id="UP000501518"/>
    </source>
</evidence>
<dbReference type="Pfam" id="PF06475">
    <property type="entry name" value="Glycolipid_bind"/>
    <property type="match status" value="1"/>
</dbReference>
<accession>A0A6G8KWN3</accession>
<protein>
    <recommendedName>
        <fullName evidence="3">Glycolipid-binding domain-containing protein</fullName>
    </recommendedName>
</protein>
<sequence>MTEIVWIGLDEPSRESCRIESGPEGVAVNSEIEGAAGACSYTLRTTGAWEFTDLVVRVGGRELKARFTDQGWEVDGEARPDLNAAREVDISVSPLSNTLPIRRLGLAVGESADITTAYIRVPQLDVTTDPQRYTRTGENEYLYESRDSDFRRSITVDENGLVIEYPGLFTRGDD</sequence>
<gene>
    <name evidence="1" type="ORF">EW640_08025</name>
</gene>
<evidence type="ECO:0008006" key="3">
    <source>
        <dbReference type="Google" id="ProtNLM"/>
    </source>
</evidence>
<dbReference type="InterPro" id="IPR009467">
    <property type="entry name" value="Glycolipid-bd_prot_put"/>
</dbReference>
<dbReference type="AlphaFoldDB" id="A0A6G8KWN3"/>
<dbReference type="SUPFAM" id="SSF159275">
    <property type="entry name" value="PA1994-like"/>
    <property type="match status" value="1"/>
</dbReference>
<dbReference type="KEGG" id="blut:EW640_08025"/>
<name>A0A6G8KWN3_9MICO</name>
<proteinExistence type="predicted"/>
<dbReference type="EMBL" id="CP035810">
    <property type="protein sequence ID" value="QIN29224.1"/>
    <property type="molecule type" value="Genomic_DNA"/>
</dbReference>
<organism evidence="1 2">
    <name type="scientific">Brevibacterium luteolum</name>
    <dbReference type="NCBI Taxonomy" id="199591"/>
    <lineage>
        <taxon>Bacteria</taxon>
        <taxon>Bacillati</taxon>
        <taxon>Actinomycetota</taxon>
        <taxon>Actinomycetes</taxon>
        <taxon>Micrococcales</taxon>
        <taxon>Brevibacteriaceae</taxon>
        <taxon>Brevibacterium</taxon>
    </lineage>
</organism>
<dbReference type="Proteomes" id="UP000501518">
    <property type="component" value="Chromosome"/>
</dbReference>
<reference evidence="1 2" key="1">
    <citation type="submission" date="2019-02" db="EMBL/GenBank/DDBJ databases">
        <title>Complete Genome Sequence and Methylome Analysis of Brevibacterium luteolum NEB1784.</title>
        <authorList>
            <person name="Fomenkov A."/>
            <person name="Roberts R.J."/>
        </authorList>
    </citation>
    <scope>NUCLEOTIDE SEQUENCE [LARGE SCALE GENOMIC DNA]</scope>
    <source>
        <strain evidence="1 2">NEB1784</strain>
    </source>
</reference>
<dbReference type="RefSeq" id="WP_165883645.1">
    <property type="nucleotide sequence ID" value="NZ_CP035810.1"/>
</dbReference>
<evidence type="ECO:0000313" key="1">
    <source>
        <dbReference type="EMBL" id="QIN29224.1"/>
    </source>
</evidence>